<dbReference type="SUPFAM" id="SSF81383">
    <property type="entry name" value="F-box domain"/>
    <property type="match status" value="1"/>
</dbReference>
<gene>
    <name evidence="4" type="ORF">ACH5RR_011523</name>
</gene>
<sequence length="474" mass="54648">MGRRKNKNRSVPQIELVEGRKNGKDDDDDDDDDSTAEKQEEKIIEILVEGSDILLEVFSRLNPQTLFKFKSVSKGFCNFIGQAEFAAHHYRNCKAIAGRTLTGLFFQGKEQSNLHDEELRLLDKVDFLPVESEAGGIPDPSLEFLKQRGNTEGVEILDSCNGLLLCMRYTSNTPIKSYFVCNPLTKQKVALPNPKKPYNRISFALMADFDHNYLKYKVLCLFKGSDNTYSKLMILSSETTGDWMVLEQELPPVSYEFLNGSKAFFNGSLFWDCIEGHILVCDFNVNRKKDRCKLIEAPRAPLGRCLWKSEHKLHCYCHGFEDEYPEWTLTINDDGKQDYNWKPEKSEQFRNLTDDFSAKLDSDNWLIERKAKPRIQFKIISYAPESKTLHLFIPDGIYAYEFTERRLEFLGSFRHCRDRVFHSESCVSPYVHSLLPIQNTGRADGEAEAATEMKKVRGRHNKRTPQCQDYTLTG</sequence>
<dbReference type="Pfam" id="PF00646">
    <property type="entry name" value="F-box"/>
    <property type="match status" value="1"/>
</dbReference>
<dbReference type="InterPro" id="IPR001810">
    <property type="entry name" value="F-box_dom"/>
</dbReference>
<evidence type="ECO:0000259" key="2">
    <source>
        <dbReference type="Pfam" id="PF00646"/>
    </source>
</evidence>
<organism evidence="4 5">
    <name type="scientific">Cinchona calisaya</name>
    <dbReference type="NCBI Taxonomy" id="153742"/>
    <lineage>
        <taxon>Eukaryota</taxon>
        <taxon>Viridiplantae</taxon>
        <taxon>Streptophyta</taxon>
        <taxon>Embryophyta</taxon>
        <taxon>Tracheophyta</taxon>
        <taxon>Spermatophyta</taxon>
        <taxon>Magnoliopsida</taxon>
        <taxon>eudicotyledons</taxon>
        <taxon>Gunneridae</taxon>
        <taxon>Pentapetalae</taxon>
        <taxon>asterids</taxon>
        <taxon>lamiids</taxon>
        <taxon>Gentianales</taxon>
        <taxon>Rubiaceae</taxon>
        <taxon>Cinchonoideae</taxon>
        <taxon>Cinchoneae</taxon>
        <taxon>Cinchona</taxon>
    </lineage>
</organism>
<dbReference type="InterPro" id="IPR036047">
    <property type="entry name" value="F-box-like_dom_sf"/>
</dbReference>
<evidence type="ECO:0000256" key="1">
    <source>
        <dbReference type="SAM" id="MobiDB-lite"/>
    </source>
</evidence>
<dbReference type="Proteomes" id="UP001630127">
    <property type="component" value="Unassembled WGS sequence"/>
</dbReference>
<dbReference type="Pfam" id="PF24750">
    <property type="entry name" value="b-prop_At3g26010-like"/>
    <property type="match status" value="1"/>
</dbReference>
<keyword evidence="5" id="KW-1185">Reference proteome</keyword>
<evidence type="ECO:0000259" key="3">
    <source>
        <dbReference type="Pfam" id="PF24750"/>
    </source>
</evidence>
<dbReference type="InterPro" id="IPR056592">
    <property type="entry name" value="Beta-prop_At3g26010-like"/>
</dbReference>
<protein>
    <recommendedName>
        <fullName evidence="6">F-box domain-containing protein</fullName>
    </recommendedName>
</protein>
<name>A0ABD3A7P8_9GENT</name>
<proteinExistence type="predicted"/>
<accession>A0ABD3A7P8</accession>
<evidence type="ECO:0008006" key="6">
    <source>
        <dbReference type="Google" id="ProtNLM"/>
    </source>
</evidence>
<dbReference type="PANTHER" id="PTHR35546:SF130">
    <property type="entry name" value="EXPRESSED PROTEIN"/>
    <property type="match status" value="1"/>
</dbReference>
<reference evidence="4 5" key="1">
    <citation type="submission" date="2024-11" db="EMBL/GenBank/DDBJ databases">
        <title>A near-complete genome assembly of Cinchona calisaya.</title>
        <authorList>
            <person name="Lian D.C."/>
            <person name="Zhao X.W."/>
            <person name="Wei L."/>
        </authorList>
    </citation>
    <scope>NUCLEOTIDE SEQUENCE [LARGE SCALE GENOMIC DNA]</scope>
    <source>
        <tissue evidence="4">Nenye</tissue>
    </source>
</reference>
<comment type="caution">
    <text evidence="4">The sequence shown here is derived from an EMBL/GenBank/DDBJ whole genome shotgun (WGS) entry which is preliminary data.</text>
</comment>
<dbReference type="EMBL" id="JBJUIK010000005">
    <property type="protein sequence ID" value="KAL3526867.1"/>
    <property type="molecule type" value="Genomic_DNA"/>
</dbReference>
<feature type="domain" description="F-box protein At3g26010-like beta-propeller" evidence="3">
    <location>
        <begin position="155"/>
        <end position="313"/>
    </location>
</feature>
<dbReference type="AlphaFoldDB" id="A0ABD3A7P8"/>
<dbReference type="InterPro" id="IPR055290">
    <property type="entry name" value="At3g26010-like"/>
</dbReference>
<dbReference type="InterPro" id="IPR017451">
    <property type="entry name" value="F-box-assoc_interact_dom"/>
</dbReference>
<feature type="region of interest" description="Disordered" evidence="1">
    <location>
        <begin position="1"/>
        <end position="38"/>
    </location>
</feature>
<feature type="domain" description="F-box" evidence="2">
    <location>
        <begin position="51"/>
        <end position="81"/>
    </location>
</feature>
<evidence type="ECO:0000313" key="5">
    <source>
        <dbReference type="Proteomes" id="UP001630127"/>
    </source>
</evidence>
<dbReference type="NCBIfam" id="TIGR01640">
    <property type="entry name" value="F_box_assoc_1"/>
    <property type="match status" value="1"/>
</dbReference>
<evidence type="ECO:0000313" key="4">
    <source>
        <dbReference type="EMBL" id="KAL3526867.1"/>
    </source>
</evidence>
<feature type="compositionally biased region" description="Acidic residues" evidence="1">
    <location>
        <begin position="25"/>
        <end position="34"/>
    </location>
</feature>
<dbReference type="PANTHER" id="PTHR35546">
    <property type="entry name" value="F-BOX PROTEIN INTERACTION DOMAIN PROTEIN-RELATED"/>
    <property type="match status" value="1"/>
</dbReference>